<dbReference type="EMBL" id="CP060780">
    <property type="protein sequence ID" value="QNP42929.1"/>
    <property type="molecule type" value="Genomic_DNA"/>
</dbReference>
<name>A0ABX6T0L6_9SPHN</name>
<protein>
    <submittedName>
        <fullName evidence="2">YdbH domain-containing protein</fullName>
    </submittedName>
</protein>
<accession>A0ABX6T0L6</accession>
<feature type="compositionally biased region" description="Low complexity" evidence="1">
    <location>
        <begin position="97"/>
        <end position="112"/>
    </location>
</feature>
<evidence type="ECO:0000313" key="3">
    <source>
        <dbReference type="Proteomes" id="UP000516134"/>
    </source>
</evidence>
<proteinExistence type="predicted"/>
<dbReference type="Pfam" id="PF11739">
    <property type="entry name" value="YdbH-like"/>
    <property type="match status" value="1"/>
</dbReference>
<gene>
    <name evidence="2" type="ORF">H9L15_13005</name>
</gene>
<keyword evidence="3" id="KW-1185">Reference proteome</keyword>
<sequence>MENGVIKYQLLPDQLVKVERGEWPFMGGRLILHETILNFGRPSPKRLTFEVEGFDAKQFIDSFGFEGITITGTFDGVLPMIFDENGGRVVGGRLHSRPPGGTSPTMGPSPTRASRSAWPSTC</sequence>
<dbReference type="RefSeq" id="WP_187714361.1">
    <property type="nucleotide sequence ID" value="NZ_CP060780.1"/>
</dbReference>
<feature type="region of interest" description="Disordered" evidence="1">
    <location>
        <begin position="91"/>
        <end position="122"/>
    </location>
</feature>
<evidence type="ECO:0000313" key="2">
    <source>
        <dbReference type="EMBL" id="QNP42929.1"/>
    </source>
</evidence>
<reference evidence="2 3" key="1">
    <citation type="submission" date="2020-08" db="EMBL/GenBank/DDBJ databases">
        <title>Genome sequence of Sphingomonas daechungensis KACC 18115T.</title>
        <authorList>
            <person name="Hyun D.-W."/>
            <person name="Bae J.-W."/>
        </authorList>
    </citation>
    <scope>NUCLEOTIDE SEQUENCE [LARGE SCALE GENOMIC DNA]</scope>
    <source>
        <strain evidence="2 3">KACC 18115</strain>
    </source>
</reference>
<feature type="compositionally biased region" description="Polar residues" evidence="1">
    <location>
        <begin position="113"/>
        <end position="122"/>
    </location>
</feature>
<organism evidence="2 3">
    <name type="scientific">Sphingomonas daechungensis</name>
    <dbReference type="NCBI Taxonomy" id="1176646"/>
    <lineage>
        <taxon>Bacteria</taxon>
        <taxon>Pseudomonadati</taxon>
        <taxon>Pseudomonadota</taxon>
        <taxon>Alphaproteobacteria</taxon>
        <taxon>Sphingomonadales</taxon>
        <taxon>Sphingomonadaceae</taxon>
        <taxon>Sphingomonas</taxon>
    </lineage>
</organism>
<evidence type="ECO:0000256" key="1">
    <source>
        <dbReference type="SAM" id="MobiDB-lite"/>
    </source>
</evidence>
<dbReference type="Proteomes" id="UP000516134">
    <property type="component" value="Chromosome"/>
</dbReference>
<dbReference type="InterPro" id="IPR021730">
    <property type="entry name" value="YdbH"/>
</dbReference>